<organism evidence="1 2">
    <name type="scientific">Trichonephila inaurata madagascariensis</name>
    <dbReference type="NCBI Taxonomy" id="2747483"/>
    <lineage>
        <taxon>Eukaryota</taxon>
        <taxon>Metazoa</taxon>
        <taxon>Ecdysozoa</taxon>
        <taxon>Arthropoda</taxon>
        <taxon>Chelicerata</taxon>
        <taxon>Arachnida</taxon>
        <taxon>Araneae</taxon>
        <taxon>Araneomorphae</taxon>
        <taxon>Entelegynae</taxon>
        <taxon>Araneoidea</taxon>
        <taxon>Nephilidae</taxon>
        <taxon>Trichonephila</taxon>
        <taxon>Trichonephila inaurata</taxon>
    </lineage>
</organism>
<accession>A0A8X6XH58</accession>
<reference evidence="1" key="1">
    <citation type="submission" date="2020-08" db="EMBL/GenBank/DDBJ databases">
        <title>Multicomponent nature underlies the extraordinary mechanical properties of spider dragline silk.</title>
        <authorList>
            <person name="Kono N."/>
            <person name="Nakamura H."/>
            <person name="Mori M."/>
            <person name="Yoshida Y."/>
            <person name="Ohtoshi R."/>
            <person name="Malay A.D."/>
            <person name="Moran D.A.P."/>
            <person name="Tomita M."/>
            <person name="Numata K."/>
            <person name="Arakawa K."/>
        </authorList>
    </citation>
    <scope>NUCLEOTIDE SEQUENCE</scope>
</reference>
<proteinExistence type="predicted"/>
<name>A0A8X6XH58_9ARAC</name>
<evidence type="ECO:0000313" key="1">
    <source>
        <dbReference type="EMBL" id="GFY53540.1"/>
    </source>
</evidence>
<dbReference type="AlphaFoldDB" id="A0A8X6XH58"/>
<sequence>MLTLKNIILVKLAARFINDSDTRKIINRSKDEIWEKFIKEKTSAFYIPLALQEGIIALIKPLQLEVENFIEDHDKIFTVEQRCSLKFCFNADGTVDRVKTADLLIHSKWLDEQTRFVLACQYWSSRNVLTFFNKLHISAGKQIECKYSTEKYKLNYHLRNVAGWTRIYEAGRISGSQSLGLRYGYYHWNYASLQSRLLDDLTEEKRQSLLCSVFEYTYWTHICRFCLSKMNVDHREDLLKRFPLKVLRTYLYWPRQRFFLDAVNKVWNCLPGLDFYFLLYIIIHQKIGELWKDFDYVNLLRELWHRSPDHLKQYVEGTDVFEKSMEILKNGFDPKDVPRNFFLHDDIYDNATECDSTIVNIVKYQ</sequence>
<comment type="caution">
    <text evidence="1">The sequence shown here is derived from an EMBL/GenBank/DDBJ whole genome shotgun (WGS) entry which is preliminary data.</text>
</comment>
<dbReference type="EMBL" id="BMAV01009359">
    <property type="protein sequence ID" value="GFY53540.1"/>
    <property type="molecule type" value="Genomic_DNA"/>
</dbReference>
<dbReference type="Proteomes" id="UP000886998">
    <property type="component" value="Unassembled WGS sequence"/>
</dbReference>
<keyword evidence="2" id="KW-1185">Reference proteome</keyword>
<gene>
    <name evidence="1" type="primary">NCL1_45509</name>
    <name evidence="1" type="ORF">TNIN_135171</name>
</gene>
<evidence type="ECO:0000313" key="2">
    <source>
        <dbReference type="Proteomes" id="UP000886998"/>
    </source>
</evidence>
<protein>
    <submittedName>
        <fullName evidence="1">Uncharacterized protein</fullName>
    </submittedName>
</protein>